<evidence type="ECO:0000313" key="2">
    <source>
        <dbReference type="Proteomes" id="UP000008130"/>
    </source>
</evidence>
<keyword evidence="2" id="KW-1185">Reference proteome</keyword>
<organism evidence="1 2">
    <name type="scientific">Polymorphum gilvum (strain LMG 25793 / CGMCC 1.9160 / SL003B-26A1)</name>
    <dbReference type="NCBI Taxonomy" id="991905"/>
    <lineage>
        <taxon>Bacteria</taxon>
        <taxon>Pseudomonadati</taxon>
        <taxon>Pseudomonadota</taxon>
        <taxon>Alphaproteobacteria</taxon>
        <taxon>Rhodobacterales</taxon>
        <taxon>Paracoccaceae</taxon>
        <taxon>Polymorphum</taxon>
    </lineage>
</organism>
<evidence type="ECO:0000313" key="1">
    <source>
        <dbReference type="EMBL" id="ADZ72697.1"/>
    </source>
</evidence>
<gene>
    <name evidence="1" type="ordered locus">SL003B_4280</name>
</gene>
<dbReference type="PANTHER" id="PTHR12224:SF0">
    <property type="entry name" value="BETA-1,4-MANNOSYL-GLYCOPROTEIN 4-BETA-N-ACETYLGLUCOSAMINYLTRANSFERASE"/>
    <property type="match status" value="1"/>
</dbReference>
<dbReference type="STRING" id="991905.SL003B_4280"/>
<protein>
    <submittedName>
        <fullName evidence="1">Putative N-acetylglucosaminyltransferase</fullName>
    </submittedName>
</protein>
<keyword evidence="1" id="KW-0328">Glycosyltransferase</keyword>
<proteinExistence type="predicted"/>
<dbReference type="EMBL" id="CP002568">
    <property type="protein sequence ID" value="ADZ72697.1"/>
    <property type="molecule type" value="Genomic_DNA"/>
</dbReference>
<dbReference type="Proteomes" id="UP000008130">
    <property type="component" value="Chromosome"/>
</dbReference>
<dbReference type="GO" id="GO:0016020">
    <property type="term" value="C:membrane"/>
    <property type="evidence" value="ECO:0007669"/>
    <property type="project" value="InterPro"/>
</dbReference>
<keyword evidence="1" id="KW-0808">Transferase</keyword>
<dbReference type="eggNOG" id="COG0457">
    <property type="taxonomic scope" value="Bacteria"/>
</dbReference>
<dbReference type="AlphaFoldDB" id="F2IVH9"/>
<dbReference type="KEGG" id="pgv:SL003B_4280"/>
<dbReference type="OrthoDB" id="1997677at2"/>
<dbReference type="HOGENOM" id="CLU_038606_2_0_5"/>
<dbReference type="Pfam" id="PF04724">
    <property type="entry name" value="Glyco_transf_17"/>
    <property type="match status" value="1"/>
</dbReference>
<dbReference type="GO" id="GO:0006044">
    <property type="term" value="P:N-acetylglucosamine metabolic process"/>
    <property type="evidence" value="ECO:0007669"/>
    <property type="project" value="TreeGrafter"/>
</dbReference>
<dbReference type="RefSeq" id="WP_013654995.1">
    <property type="nucleotide sequence ID" value="NC_015259.1"/>
</dbReference>
<dbReference type="InterPro" id="IPR006813">
    <property type="entry name" value="Glyco_trans_17"/>
</dbReference>
<sequence>MRPVFDGFTFFNELDVLELRLRELAPVVHRFVLVEADRTFTGHPKPLHFSDNKARFAPFLDKIEHVVVRDMPGEGASAWDREAFQRNAILRGLGAARPDDLVLVGDVDEIPKPEALRRAAEDPTSVAAVTTFEPEFFLYFLNLRTDPVYTSLIGPRLIARRRLASPEVLRRFKPVWRKKSSGALGRLVVALRIRAKFGAFLDNRIVRRGAWHFTFLGGAEAIRRKLLSYSHTEVLRDELLDLDYLETMLKQRRFIFEGEMGLAVVEDWSQLPRTLRDDPGPWRAHFVPDAEA</sequence>
<accession>F2IVH9</accession>
<dbReference type="GO" id="GO:0003830">
    <property type="term" value="F:beta-1,4-mannosylglycoprotein 4-beta-N-acetylglucosaminyltransferase activity"/>
    <property type="evidence" value="ECO:0007669"/>
    <property type="project" value="InterPro"/>
</dbReference>
<dbReference type="PANTHER" id="PTHR12224">
    <property type="entry name" value="BETA-1,4-MANNOSYL-GLYCOPROTEIN BETA-1,4-N-ACETYLGLUCOSAMINYL-TRANSFERASE"/>
    <property type="match status" value="1"/>
</dbReference>
<dbReference type="eggNOG" id="COG0438">
    <property type="taxonomic scope" value="Bacteria"/>
</dbReference>
<name>F2IVH9_POLGS</name>
<reference evidence="1 2" key="1">
    <citation type="journal article" date="2011" name="J. Bacteriol.">
        <title>Complete genome sequence of Polymorphum gilvum SL003B-26A1T, a crude oil-degrading bacterium from oil-polluted saline soil.</title>
        <authorList>
            <person name="Li S.G."/>
            <person name="Tang Y.Q."/>
            <person name="Nie Y."/>
            <person name="Cai M."/>
            <person name="Wu X.L."/>
        </authorList>
    </citation>
    <scope>NUCLEOTIDE SEQUENCE [LARGE SCALE GENOMIC DNA]</scope>
    <source>
        <strain evidence="2">LMG 25793 / CGMCC 1.9160 / SL003B-26A1</strain>
    </source>
</reference>